<dbReference type="FunFam" id="3.90.470.10:FF:000017">
    <property type="entry name" value="54S ribosomal protein L22, mitochondrial"/>
    <property type="match status" value="1"/>
</dbReference>
<name>A0A2P7Z2C0_9PEZI</name>
<evidence type="ECO:0000256" key="2">
    <source>
        <dbReference type="ARBA" id="ARBA00022980"/>
    </source>
</evidence>
<evidence type="ECO:0000313" key="7">
    <source>
        <dbReference type="Proteomes" id="UP000243723"/>
    </source>
</evidence>
<dbReference type="InterPro" id="IPR047867">
    <property type="entry name" value="Ribosomal_uL22_bac/org-type"/>
</dbReference>
<keyword evidence="2 4" id="KW-0689">Ribosomal protein</keyword>
<reference evidence="6 7" key="1">
    <citation type="submission" date="2017-05" db="EMBL/GenBank/DDBJ databases">
        <title>Draft genome sequence of Elsinoe australis.</title>
        <authorList>
            <person name="Cheng Q."/>
        </authorList>
    </citation>
    <scope>NUCLEOTIDE SEQUENCE [LARGE SCALE GENOMIC DNA]</scope>
    <source>
        <strain evidence="6 7">NL1</strain>
    </source>
</reference>
<evidence type="ECO:0000256" key="4">
    <source>
        <dbReference type="RuleBase" id="RU004005"/>
    </source>
</evidence>
<comment type="caution">
    <text evidence="6">The sequence shown here is derived from an EMBL/GenBank/DDBJ whole genome shotgun (WGS) entry which is preliminary data.</text>
</comment>
<dbReference type="OrthoDB" id="416470at2759"/>
<sequence length="345" mass="40234">MSGPLRQRKLLRETALQCLHPQPSTLPPSTTLIQRRTFLKNLFGGRSSAKEFSAQKAQNPFLNDLLSRKAPARRPSQDKGDLSAGSLFNTEADTKEVSHGEYEREIAPEDEVFIHGRRRALSEMQVVLDPQPQARELWQRRKVINLVKKKERLSHDEFIKQTEREVTVRSQNFKTSVKKLGMLARQIQGKTVEEAIVQMRFSKKKVAQEVRKHLEFARDKAVVSRGMGLKGVIEGEQEEPVVEKPVDIQTKDGKRYTVEDRSKIYVDQAWVGRGPFGQEPDYRARGRVYVMRPPWTHLSVKLKEEGTRVRQWQEKEQKRHKQRLDKVWVPLPDRQIYGQNQYYTW</sequence>
<evidence type="ECO:0000256" key="3">
    <source>
        <dbReference type="ARBA" id="ARBA00023274"/>
    </source>
</evidence>
<dbReference type="InterPro" id="IPR001063">
    <property type="entry name" value="Ribosomal_uL22"/>
</dbReference>
<dbReference type="CDD" id="cd00336">
    <property type="entry name" value="Ribosomal_L22"/>
    <property type="match status" value="1"/>
</dbReference>
<organism evidence="6 7">
    <name type="scientific">Elsinoe australis</name>
    <dbReference type="NCBI Taxonomy" id="40998"/>
    <lineage>
        <taxon>Eukaryota</taxon>
        <taxon>Fungi</taxon>
        <taxon>Dikarya</taxon>
        <taxon>Ascomycota</taxon>
        <taxon>Pezizomycotina</taxon>
        <taxon>Dothideomycetes</taxon>
        <taxon>Dothideomycetidae</taxon>
        <taxon>Myriangiales</taxon>
        <taxon>Elsinoaceae</taxon>
        <taxon>Elsinoe</taxon>
    </lineage>
</organism>
<dbReference type="PANTHER" id="PTHR13501">
    <property type="entry name" value="CHLOROPLAST 50S RIBOSOMAL PROTEIN L22-RELATED"/>
    <property type="match status" value="1"/>
</dbReference>
<protein>
    <submittedName>
        <fullName evidence="6">54S ribosomal protein L22, mitochondrial</fullName>
    </submittedName>
</protein>
<feature type="region of interest" description="Disordered" evidence="5">
    <location>
        <begin position="68"/>
        <end position="89"/>
    </location>
</feature>
<dbReference type="EMBL" id="NHZQ01000335">
    <property type="protein sequence ID" value="PSK42354.1"/>
    <property type="molecule type" value="Genomic_DNA"/>
</dbReference>
<dbReference type="STRING" id="40998.A0A2P7Z2C0"/>
<evidence type="ECO:0000256" key="1">
    <source>
        <dbReference type="ARBA" id="ARBA00009451"/>
    </source>
</evidence>
<dbReference type="Proteomes" id="UP000243723">
    <property type="component" value="Unassembled WGS sequence"/>
</dbReference>
<evidence type="ECO:0000256" key="5">
    <source>
        <dbReference type="SAM" id="MobiDB-lite"/>
    </source>
</evidence>
<accession>A0A2P7Z2C0</accession>
<dbReference type="PANTHER" id="PTHR13501:SF10">
    <property type="entry name" value="LARGE RIBOSOMAL SUBUNIT PROTEIN UL22M"/>
    <property type="match status" value="1"/>
</dbReference>
<dbReference type="InterPro" id="IPR036394">
    <property type="entry name" value="Ribosomal_uL22_sf"/>
</dbReference>
<dbReference type="InterPro" id="IPR018260">
    <property type="entry name" value="Ribosomal_uL22_CS"/>
</dbReference>
<proteinExistence type="inferred from homology"/>
<dbReference type="Gene3D" id="3.90.470.10">
    <property type="entry name" value="Ribosomal protein L22/L17"/>
    <property type="match status" value="1"/>
</dbReference>
<keyword evidence="7" id="KW-1185">Reference proteome</keyword>
<dbReference type="AlphaFoldDB" id="A0A2P7Z2C0"/>
<dbReference type="GO" id="GO:0003735">
    <property type="term" value="F:structural constituent of ribosome"/>
    <property type="evidence" value="ECO:0007669"/>
    <property type="project" value="InterPro"/>
</dbReference>
<comment type="similarity">
    <text evidence="1 4">Belongs to the universal ribosomal protein uL22 family.</text>
</comment>
<evidence type="ECO:0000313" key="6">
    <source>
        <dbReference type="EMBL" id="PSK42354.1"/>
    </source>
</evidence>
<dbReference type="PROSITE" id="PS00464">
    <property type="entry name" value="RIBOSOMAL_L22"/>
    <property type="match status" value="1"/>
</dbReference>
<gene>
    <name evidence="6" type="ORF">B9Z65_4268</name>
</gene>
<dbReference type="SUPFAM" id="SSF54843">
    <property type="entry name" value="Ribosomal protein L22"/>
    <property type="match status" value="1"/>
</dbReference>
<dbReference type="Pfam" id="PF00237">
    <property type="entry name" value="Ribosomal_L22"/>
    <property type="match status" value="2"/>
</dbReference>
<dbReference type="GO" id="GO:0006412">
    <property type="term" value="P:translation"/>
    <property type="evidence" value="ECO:0007669"/>
    <property type="project" value="InterPro"/>
</dbReference>
<keyword evidence="3 4" id="KW-0687">Ribonucleoprotein</keyword>
<dbReference type="GO" id="GO:0015934">
    <property type="term" value="C:large ribosomal subunit"/>
    <property type="evidence" value="ECO:0007669"/>
    <property type="project" value="InterPro"/>
</dbReference>